<name>W7XKS0_TETTS</name>
<dbReference type="GeneID" id="24441593"/>
<protein>
    <submittedName>
        <fullName evidence="1">Uncharacterized protein</fullName>
    </submittedName>
</protein>
<sequence>MQQILPSIKIIRNLQEKIDFISYLSENFEKLRIEPKLVLEYKTKEELALQPVPKLQISFSIFIPVI</sequence>
<organism evidence="1 2">
    <name type="scientific">Tetrahymena thermophila (strain SB210)</name>
    <dbReference type="NCBI Taxonomy" id="312017"/>
    <lineage>
        <taxon>Eukaryota</taxon>
        <taxon>Sar</taxon>
        <taxon>Alveolata</taxon>
        <taxon>Ciliophora</taxon>
        <taxon>Intramacronucleata</taxon>
        <taxon>Oligohymenophorea</taxon>
        <taxon>Hymenostomatida</taxon>
        <taxon>Tetrahymenina</taxon>
        <taxon>Tetrahymenidae</taxon>
        <taxon>Tetrahymena</taxon>
    </lineage>
</organism>
<evidence type="ECO:0000313" key="1">
    <source>
        <dbReference type="EMBL" id="EWS76766.1"/>
    </source>
</evidence>
<reference evidence="2" key="1">
    <citation type="journal article" date="2006" name="PLoS Biol.">
        <title>Macronuclear genome sequence of the ciliate Tetrahymena thermophila, a model eukaryote.</title>
        <authorList>
            <person name="Eisen J.A."/>
            <person name="Coyne R.S."/>
            <person name="Wu M."/>
            <person name="Wu D."/>
            <person name="Thiagarajan M."/>
            <person name="Wortman J.R."/>
            <person name="Badger J.H."/>
            <person name="Ren Q."/>
            <person name="Amedeo P."/>
            <person name="Jones K.M."/>
            <person name="Tallon L.J."/>
            <person name="Delcher A.L."/>
            <person name="Salzberg S.L."/>
            <person name="Silva J.C."/>
            <person name="Haas B.J."/>
            <person name="Majoros W.H."/>
            <person name="Farzad M."/>
            <person name="Carlton J.M."/>
            <person name="Smith R.K. Jr."/>
            <person name="Garg J."/>
            <person name="Pearlman R.E."/>
            <person name="Karrer K.M."/>
            <person name="Sun L."/>
            <person name="Manning G."/>
            <person name="Elde N.C."/>
            <person name="Turkewitz A.P."/>
            <person name="Asai D.J."/>
            <person name="Wilkes D.E."/>
            <person name="Wang Y."/>
            <person name="Cai H."/>
            <person name="Collins K."/>
            <person name="Stewart B.A."/>
            <person name="Lee S.R."/>
            <person name="Wilamowska K."/>
            <person name="Weinberg Z."/>
            <person name="Ruzzo W.L."/>
            <person name="Wloga D."/>
            <person name="Gaertig J."/>
            <person name="Frankel J."/>
            <person name="Tsao C.-C."/>
            <person name="Gorovsky M.A."/>
            <person name="Keeling P.J."/>
            <person name="Waller R.F."/>
            <person name="Patron N.J."/>
            <person name="Cherry J.M."/>
            <person name="Stover N.A."/>
            <person name="Krieger C.J."/>
            <person name="del Toro C."/>
            <person name="Ryder H.F."/>
            <person name="Williamson S.C."/>
            <person name="Barbeau R.A."/>
            <person name="Hamilton E.P."/>
            <person name="Orias E."/>
        </authorList>
    </citation>
    <scope>NUCLEOTIDE SEQUENCE [LARGE SCALE GENOMIC DNA]</scope>
    <source>
        <strain evidence="2">SB210</strain>
    </source>
</reference>
<dbReference type="InParanoid" id="W7XKS0"/>
<evidence type="ECO:0000313" key="2">
    <source>
        <dbReference type="Proteomes" id="UP000009168"/>
    </source>
</evidence>
<dbReference type="Proteomes" id="UP000009168">
    <property type="component" value="Unassembled WGS sequence"/>
</dbReference>
<dbReference type="AlphaFoldDB" id="W7XKS0"/>
<proteinExistence type="predicted"/>
<dbReference type="KEGG" id="tet:TTHERM_001060821"/>
<gene>
    <name evidence="1" type="ORF">TTHERM_001060821</name>
</gene>
<keyword evidence="2" id="KW-1185">Reference proteome</keyword>
<dbReference type="RefSeq" id="XP_012650697.1">
    <property type="nucleotide sequence ID" value="XM_012795243.1"/>
</dbReference>
<dbReference type="EMBL" id="GG662867">
    <property type="protein sequence ID" value="EWS76766.1"/>
    <property type="molecule type" value="Genomic_DNA"/>
</dbReference>
<accession>W7XKS0</accession>